<evidence type="ECO:0000256" key="5">
    <source>
        <dbReference type="ARBA" id="ARBA00022989"/>
    </source>
</evidence>
<evidence type="ECO:0000256" key="4">
    <source>
        <dbReference type="ARBA" id="ARBA00022692"/>
    </source>
</evidence>
<dbReference type="GO" id="GO:0022857">
    <property type="term" value="F:transmembrane transporter activity"/>
    <property type="evidence" value="ECO:0007669"/>
    <property type="project" value="InterPro"/>
</dbReference>
<evidence type="ECO:0000256" key="3">
    <source>
        <dbReference type="ARBA" id="ARBA00022448"/>
    </source>
</evidence>
<keyword evidence="4 8" id="KW-0812">Transmembrane</keyword>
<evidence type="ECO:0000256" key="7">
    <source>
        <dbReference type="PIRNR" id="PIRNR002744"/>
    </source>
</evidence>
<feature type="transmembrane region" description="Helical" evidence="8">
    <location>
        <begin position="308"/>
        <end position="334"/>
    </location>
</feature>
<dbReference type="PANTHER" id="PTHR31806">
    <property type="entry name" value="PURINE-CYTOSINE PERMEASE FCY2-RELATED"/>
    <property type="match status" value="1"/>
</dbReference>
<protein>
    <recommendedName>
        <fullName evidence="11">Nucleoside transporter</fullName>
    </recommendedName>
</protein>
<accession>A0A232LPT9</accession>
<evidence type="ECO:0000313" key="9">
    <source>
        <dbReference type="EMBL" id="OXV06183.1"/>
    </source>
</evidence>
<gene>
    <name evidence="9" type="ORF">Egran_06048</name>
</gene>
<dbReference type="EMBL" id="NPHW01006023">
    <property type="protein sequence ID" value="OXV06183.1"/>
    <property type="molecule type" value="Genomic_DNA"/>
</dbReference>
<feature type="transmembrane region" description="Helical" evidence="8">
    <location>
        <begin position="273"/>
        <end position="296"/>
    </location>
</feature>
<dbReference type="GO" id="GO:0000329">
    <property type="term" value="C:fungal-type vacuole membrane"/>
    <property type="evidence" value="ECO:0007669"/>
    <property type="project" value="TreeGrafter"/>
</dbReference>
<keyword evidence="6 7" id="KW-0472">Membrane</keyword>
<keyword evidence="5 8" id="KW-1133">Transmembrane helix</keyword>
<feature type="transmembrane region" description="Helical" evidence="8">
    <location>
        <begin position="72"/>
        <end position="93"/>
    </location>
</feature>
<dbReference type="AlphaFoldDB" id="A0A232LPT9"/>
<keyword evidence="3 7" id="KW-0813">Transport</keyword>
<feature type="transmembrane region" description="Helical" evidence="8">
    <location>
        <begin position="472"/>
        <end position="491"/>
    </location>
</feature>
<dbReference type="PIRSF" id="PIRSF002744">
    <property type="entry name" value="Pur-cyt_permease"/>
    <property type="match status" value="1"/>
</dbReference>
<feature type="transmembrane region" description="Helical" evidence="8">
    <location>
        <begin position="237"/>
        <end position="253"/>
    </location>
</feature>
<dbReference type="GO" id="GO:0005886">
    <property type="term" value="C:plasma membrane"/>
    <property type="evidence" value="ECO:0007669"/>
    <property type="project" value="TreeGrafter"/>
</dbReference>
<evidence type="ECO:0008006" key="11">
    <source>
        <dbReference type="Google" id="ProtNLM"/>
    </source>
</evidence>
<evidence type="ECO:0000313" key="10">
    <source>
        <dbReference type="Proteomes" id="UP000243515"/>
    </source>
</evidence>
<reference evidence="9 10" key="1">
    <citation type="journal article" date="2015" name="Environ. Microbiol.">
        <title>Metagenome sequence of Elaphomyces granulatus from sporocarp tissue reveals Ascomycota ectomycorrhizal fingerprints of genome expansion and a Proteobacteria-rich microbiome.</title>
        <authorList>
            <person name="Quandt C.A."/>
            <person name="Kohler A."/>
            <person name="Hesse C.N."/>
            <person name="Sharpton T.J."/>
            <person name="Martin F."/>
            <person name="Spatafora J.W."/>
        </authorList>
    </citation>
    <scope>NUCLEOTIDE SEQUENCE [LARGE SCALE GENOMIC DNA]</scope>
    <source>
        <strain evidence="9 10">OSC145934</strain>
    </source>
</reference>
<evidence type="ECO:0000256" key="1">
    <source>
        <dbReference type="ARBA" id="ARBA00004141"/>
    </source>
</evidence>
<feature type="transmembrane region" description="Helical" evidence="8">
    <location>
        <begin position="207"/>
        <end position="228"/>
    </location>
</feature>
<dbReference type="Proteomes" id="UP000243515">
    <property type="component" value="Unassembled WGS sequence"/>
</dbReference>
<dbReference type="Gene3D" id="1.10.4160.10">
    <property type="entry name" value="Hydantoin permease"/>
    <property type="match status" value="2"/>
</dbReference>
<dbReference type="Pfam" id="PF02133">
    <property type="entry name" value="Transp_cyt_pur"/>
    <property type="match status" value="1"/>
</dbReference>
<feature type="transmembrane region" description="Helical" evidence="8">
    <location>
        <begin position="361"/>
        <end position="385"/>
    </location>
</feature>
<feature type="transmembrane region" description="Helical" evidence="8">
    <location>
        <begin position="105"/>
        <end position="124"/>
    </location>
</feature>
<dbReference type="OrthoDB" id="5428495at2759"/>
<sequence length="537" mass="57696">MESRTLAQDVKDTNCGSVEREVPVDEPQVYGKPLGFWARFRYYEDLIDRKLGIESQSTERVPPEARQLPNQLVMGFMWASATMNLSTLVVGFLGNDIGLSLTQSILITIFATLLGSAVTVSSLYNPLWSGVQTVAGLDANKLPVVKGWCATLGPGTGLRQVAISRYSLGFYPSSIIAALNVVAQIGWASISCITGGLALSAVSDGSLSSAVGVIIVASISLGFSFVGLKGVLAYERYAWILSFVVFMVMYGEAGPQANLNALPTVSGSTQTGVILTLCGIIYGSTASWSSIVSDLYVHYPVNTSKVKIFCYTTIGITIPTCTGMLLGCCISSALSNNREWSDAYSNGIGELVKVTIYPRGFAKFILVLLVLSGIGMNCIALYAASISAQLFAKPFQLVPRTIWTLIVFVCILLLGIAGRDRLLVVLTNFLSPMGYWNTSFFVILAAEHYLFRGGNLANYDLDAWNTPAKMPIGVAGLMAYLCGAAGWILGMAQTYYVGALAKLIGDRGGDIANELALVFTTISYIPLRKLELKYIGR</sequence>
<feature type="transmembrane region" description="Helical" evidence="8">
    <location>
        <begin position="433"/>
        <end position="451"/>
    </location>
</feature>
<comment type="similarity">
    <text evidence="2 7">Belongs to the purine-cytosine permease (2.A.39) family.</text>
</comment>
<keyword evidence="10" id="KW-1185">Reference proteome</keyword>
<comment type="subcellular location">
    <subcellularLocation>
        <location evidence="1">Membrane</location>
        <topology evidence="1">Multi-pass membrane protein</topology>
    </subcellularLocation>
</comment>
<feature type="transmembrane region" description="Helical" evidence="8">
    <location>
        <begin position="168"/>
        <end position="187"/>
    </location>
</feature>
<dbReference type="InterPro" id="IPR001248">
    <property type="entry name" value="Pur-cyt_permease"/>
</dbReference>
<evidence type="ECO:0000256" key="6">
    <source>
        <dbReference type="ARBA" id="ARBA00023136"/>
    </source>
</evidence>
<organism evidence="9 10">
    <name type="scientific">Elaphomyces granulatus</name>
    <dbReference type="NCBI Taxonomy" id="519963"/>
    <lineage>
        <taxon>Eukaryota</taxon>
        <taxon>Fungi</taxon>
        <taxon>Dikarya</taxon>
        <taxon>Ascomycota</taxon>
        <taxon>Pezizomycotina</taxon>
        <taxon>Eurotiomycetes</taxon>
        <taxon>Eurotiomycetidae</taxon>
        <taxon>Eurotiales</taxon>
        <taxon>Elaphomycetaceae</taxon>
        <taxon>Elaphomyces</taxon>
    </lineage>
</organism>
<evidence type="ECO:0000256" key="8">
    <source>
        <dbReference type="SAM" id="Phobius"/>
    </source>
</evidence>
<evidence type="ECO:0000256" key="2">
    <source>
        <dbReference type="ARBA" id="ARBA00008974"/>
    </source>
</evidence>
<dbReference type="InterPro" id="IPR026030">
    <property type="entry name" value="Pur-cyt_permease_Fcy2/21/22"/>
</dbReference>
<feature type="transmembrane region" description="Helical" evidence="8">
    <location>
        <begin position="397"/>
        <end position="418"/>
    </location>
</feature>
<dbReference type="PANTHER" id="PTHR31806:SF7">
    <property type="entry name" value="TRANSPORTER, PUTATIVE (AFU_ORTHOLOGUE AFUA_2G04690)-RELATED"/>
    <property type="match status" value="1"/>
</dbReference>
<name>A0A232LPT9_9EURO</name>
<comment type="caution">
    <text evidence="9">The sequence shown here is derived from an EMBL/GenBank/DDBJ whole genome shotgun (WGS) entry which is preliminary data.</text>
</comment>
<proteinExistence type="inferred from homology"/>